<keyword evidence="2" id="KW-1185">Reference proteome</keyword>
<proteinExistence type="predicted"/>
<feature type="non-terminal residue" evidence="1">
    <location>
        <position position="1"/>
    </location>
</feature>
<accession>A0A6A5X160</accession>
<reference evidence="1" key="1">
    <citation type="journal article" date="2020" name="Stud. Mycol.">
        <title>101 Dothideomycetes genomes: a test case for predicting lifestyles and emergence of pathogens.</title>
        <authorList>
            <person name="Haridas S."/>
            <person name="Albert R."/>
            <person name="Binder M."/>
            <person name="Bloem J."/>
            <person name="Labutti K."/>
            <person name="Salamov A."/>
            <person name="Andreopoulos B."/>
            <person name="Baker S."/>
            <person name="Barry K."/>
            <person name="Bills G."/>
            <person name="Bluhm B."/>
            <person name="Cannon C."/>
            <person name="Castanera R."/>
            <person name="Culley D."/>
            <person name="Daum C."/>
            <person name="Ezra D."/>
            <person name="Gonzalez J."/>
            <person name="Henrissat B."/>
            <person name="Kuo A."/>
            <person name="Liang C."/>
            <person name="Lipzen A."/>
            <person name="Lutzoni F."/>
            <person name="Magnuson J."/>
            <person name="Mondo S."/>
            <person name="Nolan M."/>
            <person name="Ohm R."/>
            <person name="Pangilinan J."/>
            <person name="Park H.-J."/>
            <person name="Ramirez L."/>
            <person name="Alfaro M."/>
            <person name="Sun H."/>
            <person name="Tritt A."/>
            <person name="Yoshinaga Y."/>
            <person name="Zwiers L.-H."/>
            <person name="Turgeon B."/>
            <person name="Goodwin S."/>
            <person name="Spatafora J."/>
            <person name="Crous P."/>
            <person name="Grigoriev I."/>
        </authorList>
    </citation>
    <scope>NUCLEOTIDE SEQUENCE</scope>
    <source>
        <strain evidence="1">CBS 123094</strain>
    </source>
</reference>
<feature type="non-terminal residue" evidence="1">
    <location>
        <position position="208"/>
    </location>
</feature>
<name>A0A6A5X160_9PLEO</name>
<dbReference type="EMBL" id="ML977559">
    <property type="protein sequence ID" value="KAF2006481.1"/>
    <property type="molecule type" value="Genomic_DNA"/>
</dbReference>
<dbReference type="OrthoDB" id="3786878at2759"/>
<gene>
    <name evidence="1" type="ORF">P154DRAFT_399730</name>
</gene>
<evidence type="ECO:0000313" key="2">
    <source>
        <dbReference type="Proteomes" id="UP000799779"/>
    </source>
</evidence>
<evidence type="ECO:0000313" key="1">
    <source>
        <dbReference type="EMBL" id="KAF2006481.1"/>
    </source>
</evidence>
<protein>
    <submittedName>
        <fullName evidence="1">Uncharacterized protein</fullName>
    </submittedName>
</protein>
<dbReference type="Proteomes" id="UP000799779">
    <property type="component" value="Unassembled WGS sequence"/>
</dbReference>
<organism evidence="1 2">
    <name type="scientific">Amniculicola lignicola CBS 123094</name>
    <dbReference type="NCBI Taxonomy" id="1392246"/>
    <lineage>
        <taxon>Eukaryota</taxon>
        <taxon>Fungi</taxon>
        <taxon>Dikarya</taxon>
        <taxon>Ascomycota</taxon>
        <taxon>Pezizomycotina</taxon>
        <taxon>Dothideomycetes</taxon>
        <taxon>Pleosporomycetidae</taxon>
        <taxon>Pleosporales</taxon>
        <taxon>Amniculicolaceae</taxon>
        <taxon>Amniculicola</taxon>
    </lineage>
</organism>
<sequence>PKPRALVLARLLVEQYSDSPRLQDPDKIRQGSTSGTVCTADIMTGVEDYRCVRPELAFLKLHEIRSLKQWLTEHQYLRRIGTISRIEKLLHLIFALQDGCRFEKIAVWFSRSPRQVYDGCREAFNGLLELHSETMLPHSDKHPVYRRMWKITDSYATAAMMRRADLYYPWRGADLRKVIVALNFYIGRYRRQGHEALTGPLMQWGRYL</sequence>
<dbReference type="AlphaFoldDB" id="A0A6A5X160"/>